<evidence type="ECO:0000256" key="10">
    <source>
        <dbReference type="ARBA" id="ARBA00022786"/>
    </source>
</evidence>
<sequence>MTANQPGVDHAANARKIANATDDFIHERLPAWLSGASPKQINALRDCMHAHTLSQEELHTRHSAIIAPDDFALRRLQPLLQGALNLEVNLRELYWREVRRSFQIPSGISLPVDVVTFEHQPALQRLMQNFKPSASFYRGSGLSTSDQRPVPDSNQADLLTGETEVVSLFCREEDIGQDYQSHLDGIFGAEMQSIMAQDNREGLALAAEIAAIKGEINPSDLTMLRQQTVAPSTDRKPASHWRALSFKLLGCPVDGALAFEQRDMGSVVRRVLLYLPDAPQRSLYVFDGWAQLNDGLVEELRKPEFVLYLRQRIGLRALPGLLNLMTKRLGDPSPDLEAKGEVPVTDLFDSLVSGQVQRIKDDARILLVPTDDADHAASAQRIEQMQSTGMTLLNVAGLFVPAIGTLLLGQTVVQILSETFEGVKDWTLGHRQEAIEHLLGVTETIVVGVAVAAGAKVIARGFKRSSYVDQLVPINTDAGNKRLWSEELQPYVASDVPGQLQTLDNGLHTDGQRLWWRHDNALYQVRQHQGRWWLQHPLREEAYAPQLLFNGERGWRLSFARPFEWQGSAFLLSRLWPQAAELDPKRIEQILRVADVDEDALRGLLVENRPLPVSLRDTLERFNVDARIDAFFTALAQPTEDVDSEMFRWCVAQIDAVDLPATEQRAALLEHSSQLRQRLFEHFSVLYLPTDDALTLLQRDFPGLPDAYALYLLRGANDADRLRMTEQQRIPLALAQQARVLLRHAKLVRLCEGLFLRNNYQANSVELAFNLLRRHTNWPSDINLELREGSENGRRLAVLFAQRDQPHVMVWRAGRFCLYDSQGRELDVEIAEPAGLPEVILALLPDVEKQRLGWNASNAKEQISADLQGWLPEKRRDLERLMGWREVTPWFNPGQRLPDGRTGYLLSGRGRGSFHADNLLRARIRALYTGFSETQVENYLQALLQRSGSPFNNLLRQESEYQQLDALLAGWESDAAHGSRRFARRHVAEELRRCWRLEGEIARNGQGQPQGMRLRLLNEAVGELPELPANADFNHVTDLALVGLQLQRLPSNFLQRFPGLRWLNLGNNALSALPAGLEALNQLHGLWLNNNRIRLTNADVDVLANLPLLRTLNLNRNSLGEATLHFHRPLRLTELYLSNCELRSVPQGLTRSPFLEHVDLRNNQIVDVPEELLQAPRAMRQSLILRGNALPDAILERLNAPDPIVVSPEAARRDVSREQWIDDLDPQARQQRADTWDSLRAEPGSDSLFQLISELEGTSDYRDERADLVRRVWEVLDIARHDTELRLELFNLAASPRTCVDSVASTFSALEVRVFVARALQRSTHDQAGAARLGVARRLFRLNRVEQIARADMSARRAAGRGVDEVEISLAYRSGLARRLDLPGQPRTMQFDLIAGVTATQLADAAQAVLDAEATDALARYVSQQDFWVEYLRREHTERFNEVEQPFWDRLEALSDEQDMAEGTYLEQSNQLASERTTALEALAMELTRKALAAGQAGEGSI</sequence>
<evidence type="ECO:0000313" key="17">
    <source>
        <dbReference type="Proteomes" id="UP001307839"/>
    </source>
</evidence>
<evidence type="ECO:0000259" key="15">
    <source>
        <dbReference type="PROSITE" id="PS52053"/>
    </source>
</evidence>
<feature type="active site" description="Glycyl thioester intermediate" evidence="14">
    <location>
        <position position="1299"/>
    </location>
</feature>
<dbReference type="Gene3D" id="1.20.58.360">
    <property type="entry name" value="Shigella T3SS effector IpaH defines"/>
    <property type="match status" value="1"/>
</dbReference>
<evidence type="ECO:0000256" key="6">
    <source>
        <dbReference type="ARBA" id="ARBA00022525"/>
    </source>
</evidence>
<comment type="caution">
    <text evidence="16">The sequence shown here is derived from an EMBL/GenBank/DDBJ whole genome shotgun (WGS) entry which is preliminary data.</text>
</comment>
<dbReference type="InterPro" id="IPR032675">
    <property type="entry name" value="LRR_dom_sf"/>
</dbReference>
<comment type="similarity">
    <text evidence="4 14">Belongs to the LRR-containing bacterial E3 ligase family.</text>
</comment>
<dbReference type="SUPFAM" id="SSF52058">
    <property type="entry name" value="L domain-like"/>
    <property type="match status" value="1"/>
</dbReference>
<dbReference type="GO" id="GO:0030430">
    <property type="term" value="C:host cell cytoplasm"/>
    <property type="evidence" value="ECO:0007669"/>
    <property type="project" value="UniProtKB-SubCell"/>
</dbReference>
<dbReference type="InterPro" id="IPR051071">
    <property type="entry name" value="LRR-bact_E3_ubiq_ligases"/>
</dbReference>
<dbReference type="InterPro" id="IPR046673">
    <property type="entry name" value="ToxA_N"/>
</dbReference>
<feature type="domain" description="NEL" evidence="15">
    <location>
        <begin position="1212"/>
        <end position="1502"/>
    </location>
</feature>
<evidence type="ECO:0000256" key="3">
    <source>
        <dbReference type="ARBA" id="ARBA00004613"/>
    </source>
</evidence>
<accession>A0AB35WTS8</accession>
<comment type="subcellular location">
    <subcellularLocation>
        <location evidence="2">Host cytoplasm</location>
    </subcellularLocation>
    <subcellularLocation>
        <location evidence="3">Secreted</location>
    </subcellularLocation>
</comment>
<comment type="PTM">
    <text evidence="14">Ubiquitinated in the presence of host E1 ubiquitin-activating enzyme, E2 ubiquitin-conjugating enzyme and ubiquitin.</text>
</comment>
<dbReference type="RefSeq" id="WP_330079374.1">
    <property type="nucleotide sequence ID" value="NZ_JAZDCU010000004.1"/>
</dbReference>
<evidence type="ECO:0000256" key="11">
    <source>
        <dbReference type="ARBA" id="ARBA00022843"/>
    </source>
</evidence>
<dbReference type="Pfam" id="PF14496">
    <property type="entry name" value="NEL"/>
    <property type="match status" value="1"/>
</dbReference>
<evidence type="ECO:0000256" key="14">
    <source>
        <dbReference type="PROSITE-ProRule" id="PRU01398"/>
    </source>
</evidence>
<dbReference type="EC" id="2.3.2.27" evidence="5"/>
<organism evidence="16 17">
    <name type="scientific">Pseudomonas auratipiscis</name>
    <dbReference type="NCBI Taxonomy" id="3115853"/>
    <lineage>
        <taxon>Bacteria</taxon>
        <taxon>Pseudomonadati</taxon>
        <taxon>Pseudomonadota</taxon>
        <taxon>Gammaproteobacteria</taxon>
        <taxon>Pseudomonadales</taxon>
        <taxon>Pseudomonadaceae</taxon>
        <taxon>Pseudomonas</taxon>
    </lineage>
</organism>
<dbReference type="InterPro" id="IPR003591">
    <property type="entry name" value="Leu-rich_rpt_typical-subtyp"/>
</dbReference>
<protein>
    <recommendedName>
        <fullName evidence="5">RING-type E3 ubiquitin transferase</fullName>
        <ecNumber evidence="5">2.3.2.27</ecNumber>
    </recommendedName>
</protein>
<keyword evidence="10 14" id="KW-0833">Ubl conjugation pathway</keyword>
<keyword evidence="12" id="KW-0843">Virulence</keyword>
<evidence type="ECO:0000256" key="5">
    <source>
        <dbReference type="ARBA" id="ARBA00012483"/>
    </source>
</evidence>
<evidence type="ECO:0000256" key="2">
    <source>
        <dbReference type="ARBA" id="ARBA00004192"/>
    </source>
</evidence>
<comment type="catalytic activity">
    <reaction evidence="1">
        <text>S-ubiquitinyl-[E2 ubiquitin-conjugating enzyme]-L-cysteine + [acceptor protein]-L-lysine = [E2 ubiquitin-conjugating enzyme]-L-cysteine + N(6)-ubiquitinyl-[acceptor protein]-L-lysine.</text>
        <dbReference type="EC" id="2.3.2.27"/>
    </reaction>
</comment>
<evidence type="ECO:0000256" key="12">
    <source>
        <dbReference type="ARBA" id="ARBA00023026"/>
    </source>
</evidence>
<keyword evidence="9" id="KW-0677">Repeat</keyword>
<dbReference type="SMART" id="SM00369">
    <property type="entry name" value="LRR_TYP"/>
    <property type="match status" value="4"/>
</dbReference>
<dbReference type="Proteomes" id="UP001307839">
    <property type="component" value="Unassembled WGS sequence"/>
</dbReference>
<keyword evidence="17" id="KW-1185">Reference proteome</keyword>
<keyword evidence="7" id="KW-0433">Leucine-rich repeat</keyword>
<gene>
    <name evidence="16" type="ORF">V0R53_09590</name>
</gene>
<dbReference type="PROSITE" id="PS52053">
    <property type="entry name" value="NEL"/>
    <property type="match status" value="1"/>
</dbReference>
<proteinExistence type="inferred from homology"/>
<dbReference type="GO" id="GO:0005576">
    <property type="term" value="C:extracellular region"/>
    <property type="evidence" value="ECO:0007669"/>
    <property type="project" value="UniProtKB-SubCell"/>
</dbReference>
<name>A0AB35WTS8_9PSED</name>
<keyword evidence="8 14" id="KW-0808">Transferase</keyword>
<evidence type="ECO:0000256" key="13">
    <source>
        <dbReference type="ARBA" id="ARBA00023200"/>
    </source>
</evidence>
<keyword evidence="13 14" id="KW-1035">Host cytoplasm</keyword>
<evidence type="ECO:0000256" key="1">
    <source>
        <dbReference type="ARBA" id="ARBA00000900"/>
    </source>
</evidence>
<evidence type="ECO:0000256" key="7">
    <source>
        <dbReference type="ARBA" id="ARBA00022614"/>
    </source>
</evidence>
<dbReference type="GO" id="GO:0061630">
    <property type="term" value="F:ubiquitin protein ligase activity"/>
    <property type="evidence" value="ECO:0007669"/>
    <property type="project" value="UniProtKB-EC"/>
</dbReference>
<evidence type="ECO:0000256" key="9">
    <source>
        <dbReference type="ARBA" id="ARBA00022737"/>
    </source>
</evidence>
<dbReference type="EMBL" id="JAZDQP010000005">
    <property type="protein sequence ID" value="MEE1866649.1"/>
    <property type="molecule type" value="Genomic_DNA"/>
</dbReference>
<evidence type="ECO:0000313" key="16">
    <source>
        <dbReference type="EMBL" id="MEE1866649.1"/>
    </source>
</evidence>
<dbReference type="GO" id="GO:0016567">
    <property type="term" value="P:protein ubiquitination"/>
    <property type="evidence" value="ECO:0007669"/>
    <property type="project" value="InterPro"/>
</dbReference>
<dbReference type="Pfam" id="PF20178">
    <property type="entry name" value="ToxA_N"/>
    <property type="match status" value="1"/>
</dbReference>
<dbReference type="InterPro" id="IPR029487">
    <property type="entry name" value="NEL_dom"/>
</dbReference>
<evidence type="ECO:0000256" key="4">
    <source>
        <dbReference type="ARBA" id="ARBA00009868"/>
    </source>
</evidence>
<dbReference type="Gene3D" id="3.80.10.10">
    <property type="entry name" value="Ribonuclease Inhibitor"/>
    <property type="match status" value="1"/>
</dbReference>
<dbReference type="PANTHER" id="PTHR47114:SF2">
    <property type="entry name" value="OLIGODENDROCYTE-MYELIN GLYCOPROTEIN"/>
    <property type="match status" value="1"/>
</dbReference>
<reference evidence="16 17" key="1">
    <citation type="submission" date="2024-01" db="EMBL/GenBank/DDBJ databases">
        <title>Unpublished Manusciprt.</title>
        <authorList>
            <person name="Duman M."/>
            <person name="Valdes E.G."/>
            <person name="Ajmi N."/>
            <person name="Altun S."/>
            <person name="Saticioglu I.B."/>
        </authorList>
    </citation>
    <scope>NUCLEOTIDE SEQUENCE [LARGE SCALE GENOMIC DNA]</scope>
    <source>
        <strain evidence="16 17">120P</strain>
    </source>
</reference>
<keyword evidence="6 14" id="KW-0964">Secreted</keyword>
<dbReference type="PANTHER" id="PTHR47114">
    <property type="match status" value="1"/>
</dbReference>
<evidence type="ECO:0000256" key="8">
    <source>
        <dbReference type="ARBA" id="ARBA00022679"/>
    </source>
</evidence>
<keyword evidence="11 14" id="KW-0832">Ubl conjugation</keyword>